<dbReference type="SMART" id="SM01391">
    <property type="entry name" value="Filament"/>
    <property type="match status" value="1"/>
</dbReference>
<feature type="compositionally biased region" description="Basic and acidic residues" evidence="4">
    <location>
        <begin position="638"/>
        <end position="653"/>
    </location>
</feature>
<reference evidence="6" key="3">
    <citation type="submission" date="2025-09" db="UniProtKB">
        <authorList>
            <consortium name="Ensembl"/>
        </authorList>
    </citation>
    <scope>IDENTIFICATION</scope>
</reference>
<proteinExistence type="predicted"/>
<feature type="compositionally biased region" description="Basic and acidic residues" evidence="4">
    <location>
        <begin position="733"/>
        <end position="755"/>
    </location>
</feature>
<keyword evidence="7" id="KW-1185">Reference proteome</keyword>
<keyword evidence="2 3" id="KW-0175">Coiled coil</keyword>
<dbReference type="FunFam" id="1.20.5.1160:FF:000001">
    <property type="entry name" value="Keratin type II"/>
    <property type="match status" value="1"/>
</dbReference>
<feature type="compositionally biased region" description="Basic and acidic residues" evidence="4">
    <location>
        <begin position="514"/>
        <end position="528"/>
    </location>
</feature>
<evidence type="ECO:0000256" key="1">
    <source>
        <dbReference type="ARBA" id="ARBA00022754"/>
    </source>
</evidence>
<dbReference type="PROSITE" id="PS51842">
    <property type="entry name" value="IF_ROD_2"/>
    <property type="match status" value="1"/>
</dbReference>
<dbReference type="Pfam" id="PF00038">
    <property type="entry name" value="Filament"/>
    <property type="match status" value="1"/>
</dbReference>
<feature type="coiled-coil region" evidence="3">
    <location>
        <begin position="90"/>
        <end position="124"/>
    </location>
</feature>
<dbReference type="RefSeq" id="XP_040034617.1">
    <property type="nucleotide sequence ID" value="XM_040178683.1"/>
</dbReference>
<feature type="compositionally biased region" description="Acidic residues" evidence="4">
    <location>
        <begin position="450"/>
        <end position="462"/>
    </location>
</feature>
<dbReference type="Gene3D" id="1.20.5.1160">
    <property type="entry name" value="Vasodilator-stimulated phosphoprotein"/>
    <property type="match status" value="1"/>
</dbReference>
<dbReference type="GO" id="GO:0033693">
    <property type="term" value="P:neurofilament bundle assembly"/>
    <property type="evidence" value="ECO:0007669"/>
    <property type="project" value="TreeGrafter"/>
</dbReference>
<dbReference type="KEGG" id="gat:120820658"/>
<feature type="region of interest" description="Disordered" evidence="4">
    <location>
        <begin position="450"/>
        <end position="755"/>
    </location>
</feature>
<dbReference type="Gene3D" id="1.20.5.500">
    <property type="entry name" value="Single helix bin"/>
    <property type="match status" value="1"/>
</dbReference>
<evidence type="ECO:0000256" key="2">
    <source>
        <dbReference type="ARBA" id="ARBA00023054"/>
    </source>
</evidence>
<feature type="compositionally biased region" description="Basic and acidic residues" evidence="4">
    <location>
        <begin position="596"/>
        <end position="609"/>
    </location>
</feature>
<evidence type="ECO:0000256" key="4">
    <source>
        <dbReference type="SAM" id="MobiDB-lite"/>
    </source>
</evidence>
<organism evidence="6 7">
    <name type="scientific">Gasterosteus aculeatus aculeatus</name>
    <name type="common">three-spined stickleback</name>
    <dbReference type="NCBI Taxonomy" id="481459"/>
    <lineage>
        <taxon>Eukaryota</taxon>
        <taxon>Metazoa</taxon>
        <taxon>Chordata</taxon>
        <taxon>Craniata</taxon>
        <taxon>Vertebrata</taxon>
        <taxon>Euteleostomi</taxon>
        <taxon>Actinopterygii</taxon>
        <taxon>Neopterygii</taxon>
        <taxon>Teleostei</taxon>
        <taxon>Neoteleostei</taxon>
        <taxon>Acanthomorphata</taxon>
        <taxon>Eupercaria</taxon>
        <taxon>Perciformes</taxon>
        <taxon>Cottioidei</taxon>
        <taxon>Gasterosteales</taxon>
        <taxon>Gasterosteidae</taxon>
        <taxon>Gasterosteus</taxon>
    </lineage>
</organism>
<dbReference type="GO" id="GO:0099160">
    <property type="term" value="C:postsynaptic intermediate filament cytoskeleton"/>
    <property type="evidence" value="ECO:0007669"/>
    <property type="project" value="TreeGrafter"/>
</dbReference>
<evidence type="ECO:0000313" key="7">
    <source>
        <dbReference type="Proteomes" id="UP000007635"/>
    </source>
</evidence>
<dbReference type="GO" id="GO:0005882">
    <property type="term" value="C:intermediate filament"/>
    <property type="evidence" value="ECO:0007669"/>
    <property type="project" value="UniProtKB-KW"/>
</dbReference>
<dbReference type="AlphaFoldDB" id="A0AAQ4P5F8"/>
<feature type="compositionally biased region" description="Basic and acidic residues" evidence="4">
    <location>
        <begin position="463"/>
        <end position="477"/>
    </location>
</feature>
<dbReference type="Proteomes" id="UP000007635">
    <property type="component" value="Chromosome VI"/>
</dbReference>
<evidence type="ECO:0000313" key="6">
    <source>
        <dbReference type="Ensembl" id="ENSGACP00000034060.1"/>
    </source>
</evidence>
<sequence length="755" mass="84803">MRHLFSTADSSVLHTEHMATALKKRDRITAPQIHPHSPRHSMASRQFSRHGTTRGLQCGPKRPGSGVVPSGRNSTATGPTPGKRDDKELMRGLNDRLAGFIEKVHRLEHQNHLLEREIGEIRGKAKPASMFEEEYGAEVGRLRQLVRDITHQKHRIELEHRHLEEDVFTLRGQREREARGRSEAESDIVVLKRDIDDAYRAKLQLDKKAQALVEEIHFLKENHEAEVCEMFDQIQNAQVTVKELELGDPGVTAALRDLRAQLESQTVSGVQQMVEFQFARLTEAAESKRAALKATQREIQENRRNLQAKDVELDCAKGTQEALEKQLHDLEDRHEEEMIHYQNAIKDLENELINCKFDMSGYLREYHDLLNVKIALDVEIMSYRKLLCGEEARLSMMPDTHVSLPYIYHQSPVYTLPCLSRPGGPPGRAEPRYKFVEEIITETTREIEMSEFEETGSEDTEAEKDQQVCSKREKGGSEEENDNKDNGEEEGEQVPDSEQNQVASGVNLVLLSESLDHEENEPHQRVAENAEANEAAVTMVTPAEDKPLNETDLKKADSEKEGFISAQMNKPDDETFSKVSQGPDTTAERGTIQVQDEVRASETAEKTADFTEETESTLSVKTDQISEKAQVSSSATSKRKEKERSHADTKGISKSDAVQTEDTVAKGVQEGSNKNQDEASFKSDVKSLPEAADQKPDGGNETRDQTTDNSEIIALHLGTAKSSQAQVSELSEGSERITDLQEKNEKVDSSQAEKK</sequence>
<dbReference type="GeneTree" id="ENSGT00940000161685"/>
<feature type="region of interest" description="Disordered" evidence="4">
    <location>
        <begin position="23"/>
        <end position="88"/>
    </location>
</feature>
<dbReference type="GO" id="GO:0030424">
    <property type="term" value="C:axon"/>
    <property type="evidence" value="ECO:0007669"/>
    <property type="project" value="TreeGrafter"/>
</dbReference>
<dbReference type="InterPro" id="IPR039008">
    <property type="entry name" value="IF_rod_dom"/>
</dbReference>
<protein>
    <recommendedName>
        <fullName evidence="5">IF rod domain-containing protein</fullName>
    </recommendedName>
</protein>
<dbReference type="GO" id="GO:0005200">
    <property type="term" value="F:structural constituent of cytoskeleton"/>
    <property type="evidence" value="ECO:0007669"/>
    <property type="project" value="TreeGrafter"/>
</dbReference>
<reference evidence="6 7" key="1">
    <citation type="journal article" date="2021" name="G3 (Bethesda)">
        <title>Improved contiguity of the threespine stickleback genome using long-read sequencing.</title>
        <authorList>
            <person name="Nath S."/>
            <person name="Shaw D.E."/>
            <person name="White M.A."/>
        </authorList>
    </citation>
    <scope>NUCLEOTIDE SEQUENCE [LARGE SCALE GENOMIC DNA]</scope>
    <source>
        <strain evidence="6 7">Lake Benthic</strain>
    </source>
</reference>
<dbReference type="Ensembl" id="ENSGACT00000033835.1">
    <property type="protein sequence ID" value="ENSGACP00000034060.1"/>
    <property type="gene ID" value="ENSGACG00000031678.1"/>
</dbReference>
<dbReference type="PANTHER" id="PTHR45652:SF10">
    <property type="entry name" value="NEUROFILAMENT MEDIUM POLYPEPTIDE ISOFORM X1"/>
    <property type="match status" value="1"/>
</dbReference>
<feature type="compositionally biased region" description="Polar residues" evidence="4">
    <location>
        <begin position="616"/>
        <end position="636"/>
    </location>
</feature>
<feature type="compositionally biased region" description="Basic and acidic residues" evidence="4">
    <location>
        <begin position="675"/>
        <end position="706"/>
    </location>
</feature>
<keyword evidence="1" id="KW-0403">Intermediate filament</keyword>
<feature type="compositionally biased region" description="Basic and acidic residues" evidence="4">
    <location>
        <begin position="543"/>
        <end position="562"/>
    </location>
</feature>
<feature type="compositionally biased region" description="Acidic residues" evidence="4">
    <location>
        <begin position="478"/>
        <end position="495"/>
    </location>
</feature>
<feature type="compositionally biased region" description="Polar residues" evidence="4">
    <location>
        <begin position="720"/>
        <end position="731"/>
    </location>
</feature>
<evidence type="ECO:0000256" key="3">
    <source>
        <dbReference type="SAM" id="Coils"/>
    </source>
</evidence>
<accession>A0AAQ4P5F8</accession>
<dbReference type="PANTHER" id="PTHR45652">
    <property type="entry name" value="GLIAL FIBRILLARY ACIDIC PROTEIN"/>
    <property type="match status" value="1"/>
</dbReference>
<dbReference type="Gene3D" id="1.20.5.170">
    <property type="match status" value="1"/>
</dbReference>
<dbReference type="GO" id="GO:0005737">
    <property type="term" value="C:cytoplasm"/>
    <property type="evidence" value="ECO:0007669"/>
    <property type="project" value="TreeGrafter"/>
</dbReference>
<reference evidence="6" key="2">
    <citation type="submission" date="2025-08" db="UniProtKB">
        <authorList>
            <consortium name="Ensembl"/>
        </authorList>
    </citation>
    <scope>IDENTIFICATION</scope>
</reference>
<name>A0AAQ4P5F8_GASAC</name>
<feature type="domain" description="IF rod" evidence="5">
    <location>
        <begin position="86"/>
        <end position="394"/>
    </location>
</feature>
<evidence type="ECO:0000259" key="5">
    <source>
        <dbReference type="PROSITE" id="PS51842"/>
    </source>
</evidence>
<dbReference type="GeneID" id="120820658"/>
<dbReference type="SUPFAM" id="SSF64593">
    <property type="entry name" value="Intermediate filament protein, coiled coil region"/>
    <property type="match status" value="2"/>
</dbReference>
<feature type="coiled-coil region" evidence="3">
    <location>
        <begin position="278"/>
        <end position="351"/>
    </location>
</feature>
<dbReference type="InterPro" id="IPR050405">
    <property type="entry name" value="Intermediate_filament"/>
</dbReference>